<dbReference type="OrthoDB" id="560125at2"/>
<name>A0A2T1LXU8_9CHRO</name>
<dbReference type="PROSITE" id="PS51441">
    <property type="entry name" value="CPCD_LIKE"/>
    <property type="match status" value="1"/>
</dbReference>
<dbReference type="InterPro" id="IPR008213">
    <property type="entry name" value="CpcD-like_dom"/>
</dbReference>
<comment type="similarity">
    <text evidence="2">Belongs to the phycobilisome linker protein family.</text>
</comment>
<evidence type="ECO:0000256" key="5">
    <source>
        <dbReference type="ARBA" id="ARBA00022738"/>
    </source>
</evidence>
<dbReference type="Gene3D" id="3.30.1490.170">
    <property type="entry name" value="Allophycocyanin linker chain (domain)"/>
    <property type="match status" value="1"/>
</dbReference>
<gene>
    <name evidence="10" type="ORF">C7H19_12180</name>
</gene>
<keyword evidence="4" id="KW-0042">Antenna complex</keyword>
<dbReference type="AlphaFoldDB" id="A0A2T1LXU8"/>
<dbReference type="InterPro" id="IPR011064">
    <property type="entry name" value="Allophyco_linker_chain"/>
</dbReference>
<evidence type="ECO:0000256" key="7">
    <source>
        <dbReference type="ARBA" id="ARBA00023136"/>
    </source>
</evidence>
<keyword evidence="7" id="KW-0472">Membrane</keyword>
<dbReference type="InterPro" id="IPR014945">
    <property type="entry name" value="DUF1816"/>
</dbReference>
<evidence type="ECO:0000256" key="4">
    <source>
        <dbReference type="ARBA" id="ARBA00022549"/>
    </source>
</evidence>
<evidence type="ECO:0000256" key="6">
    <source>
        <dbReference type="ARBA" id="ARBA00023078"/>
    </source>
</evidence>
<evidence type="ECO:0000313" key="11">
    <source>
        <dbReference type="Proteomes" id="UP000239001"/>
    </source>
</evidence>
<dbReference type="Pfam" id="PF01383">
    <property type="entry name" value="CpcD"/>
    <property type="match status" value="1"/>
</dbReference>
<evidence type="ECO:0000256" key="2">
    <source>
        <dbReference type="ARBA" id="ARBA00005304"/>
    </source>
</evidence>
<evidence type="ECO:0000256" key="3">
    <source>
        <dbReference type="ARBA" id="ARBA00022531"/>
    </source>
</evidence>
<dbReference type="GO" id="GO:0015979">
    <property type="term" value="P:photosynthesis"/>
    <property type="evidence" value="ECO:0007669"/>
    <property type="project" value="UniProtKB-KW"/>
</dbReference>
<evidence type="ECO:0000256" key="1">
    <source>
        <dbReference type="ARBA" id="ARBA00004445"/>
    </source>
</evidence>
<evidence type="ECO:0000313" key="10">
    <source>
        <dbReference type="EMBL" id="PSF37191.1"/>
    </source>
</evidence>
<dbReference type="SMART" id="SM01094">
    <property type="entry name" value="CpcD"/>
    <property type="match status" value="1"/>
</dbReference>
<accession>A0A2T1LXU8</accession>
<keyword evidence="11" id="KW-1185">Reference proteome</keyword>
<keyword evidence="3" id="KW-0602">Photosynthesis</keyword>
<feature type="domain" description="CpcD-like" evidence="9">
    <location>
        <begin position="9"/>
        <end position="65"/>
    </location>
</feature>
<protein>
    <recommendedName>
        <fullName evidence="9">CpcD-like domain-containing protein</fullName>
    </recommendedName>
</protein>
<proteinExistence type="inferred from homology"/>
<dbReference type="EMBL" id="PXOH01000011">
    <property type="protein sequence ID" value="PSF37191.1"/>
    <property type="molecule type" value="Genomic_DNA"/>
</dbReference>
<organism evidence="10 11">
    <name type="scientific">Aphanothece hegewaldii CCALA 016</name>
    <dbReference type="NCBI Taxonomy" id="2107694"/>
    <lineage>
        <taxon>Bacteria</taxon>
        <taxon>Bacillati</taxon>
        <taxon>Cyanobacteriota</taxon>
        <taxon>Cyanophyceae</taxon>
        <taxon>Oscillatoriophycideae</taxon>
        <taxon>Chroococcales</taxon>
        <taxon>Aphanothecaceae</taxon>
        <taxon>Aphanothece</taxon>
    </lineage>
</organism>
<comment type="subcellular location">
    <subcellularLocation>
        <location evidence="1">Cellular thylakoid membrane</location>
        <topology evidence="1">Peripheral membrane protein</topology>
        <orientation evidence="1">Cytoplasmic side</orientation>
    </subcellularLocation>
</comment>
<dbReference type="SUPFAM" id="SSF54580">
    <property type="entry name" value="Allophycocyanin linker chain (domain)"/>
    <property type="match status" value="1"/>
</dbReference>
<sequence length="121" mass="14072">MEPSGNLNERLFLYEVVMPSNNEDVRSPSHYRQSQFTLKVPYRRMKQELQRITRLGGKILNITPYDSSLMVNLPWWIEIETSQPNCLYYFGPFDAIDEARSYESGYLEDLRLEGAQGISGT</sequence>
<dbReference type="Proteomes" id="UP000239001">
    <property type="component" value="Unassembled WGS sequence"/>
</dbReference>
<reference evidence="10 11" key="1">
    <citation type="submission" date="2018-03" db="EMBL/GenBank/DDBJ databases">
        <title>The ancient ancestry and fast evolution of plastids.</title>
        <authorList>
            <person name="Moore K.R."/>
            <person name="Magnabosco C."/>
            <person name="Momper L."/>
            <person name="Gold D.A."/>
            <person name="Bosak T."/>
            <person name="Fournier G.P."/>
        </authorList>
    </citation>
    <scope>NUCLEOTIDE SEQUENCE [LARGE SCALE GENOMIC DNA]</scope>
    <source>
        <strain evidence="10 11">CCALA 016</strain>
    </source>
</reference>
<evidence type="ECO:0000256" key="8">
    <source>
        <dbReference type="PROSITE-ProRule" id="PRU00771"/>
    </source>
</evidence>
<reference evidence="10 11" key="2">
    <citation type="submission" date="2018-03" db="EMBL/GenBank/DDBJ databases">
        <authorList>
            <person name="Keele B.F."/>
        </authorList>
    </citation>
    <scope>NUCLEOTIDE SEQUENCE [LARGE SCALE GENOMIC DNA]</scope>
    <source>
        <strain evidence="10 11">CCALA 016</strain>
    </source>
</reference>
<keyword evidence="5 8" id="KW-0605">Phycobilisome</keyword>
<comment type="caution">
    <text evidence="10">The sequence shown here is derived from an EMBL/GenBank/DDBJ whole genome shotgun (WGS) entry which is preliminary data.</text>
</comment>
<evidence type="ECO:0000259" key="9">
    <source>
        <dbReference type="PROSITE" id="PS51441"/>
    </source>
</evidence>
<dbReference type="Pfam" id="PF08846">
    <property type="entry name" value="DUF1816"/>
    <property type="match status" value="1"/>
</dbReference>
<dbReference type="GO" id="GO:0031676">
    <property type="term" value="C:plasma membrane-derived thylakoid membrane"/>
    <property type="evidence" value="ECO:0007669"/>
    <property type="project" value="UniProtKB-SubCell"/>
</dbReference>
<keyword evidence="6" id="KW-0793">Thylakoid</keyword>
<dbReference type="GO" id="GO:0030089">
    <property type="term" value="C:phycobilisome"/>
    <property type="evidence" value="ECO:0007669"/>
    <property type="project" value="UniProtKB-UniRule"/>
</dbReference>